<comment type="caution">
    <text evidence="1">The sequence shown here is derived from an EMBL/GenBank/DDBJ whole genome shotgun (WGS) entry which is preliminary data.</text>
</comment>
<accession>A0ABQ7CM64</accession>
<protein>
    <submittedName>
        <fullName evidence="1">Uncharacterized protein</fullName>
    </submittedName>
</protein>
<proteinExistence type="predicted"/>
<sequence length="66" mass="7139">MNISALLSMSSSEDGSQLPALYNAHLEEAVESCSFSSAQAAAKPGLSLKLNRREEELTIVFLKLIQ</sequence>
<organism evidence="1 2">
    <name type="scientific">Brassica cretica</name>
    <name type="common">Mustard</name>
    <dbReference type="NCBI Taxonomy" id="69181"/>
    <lineage>
        <taxon>Eukaryota</taxon>
        <taxon>Viridiplantae</taxon>
        <taxon>Streptophyta</taxon>
        <taxon>Embryophyta</taxon>
        <taxon>Tracheophyta</taxon>
        <taxon>Spermatophyta</taxon>
        <taxon>Magnoliopsida</taxon>
        <taxon>eudicotyledons</taxon>
        <taxon>Gunneridae</taxon>
        <taxon>Pentapetalae</taxon>
        <taxon>rosids</taxon>
        <taxon>malvids</taxon>
        <taxon>Brassicales</taxon>
        <taxon>Brassicaceae</taxon>
        <taxon>Brassiceae</taxon>
        <taxon>Brassica</taxon>
    </lineage>
</organism>
<keyword evidence="2" id="KW-1185">Reference proteome</keyword>
<gene>
    <name evidence="1" type="ORF">DY000_02017654</name>
</gene>
<evidence type="ECO:0000313" key="2">
    <source>
        <dbReference type="Proteomes" id="UP000266723"/>
    </source>
</evidence>
<name>A0ABQ7CM64_BRACR</name>
<reference evidence="1 2" key="1">
    <citation type="journal article" date="2020" name="BMC Genomics">
        <title>Intraspecific diversification of the crop wild relative Brassica cretica Lam. using demographic model selection.</title>
        <authorList>
            <person name="Kioukis A."/>
            <person name="Michalopoulou V.A."/>
            <person name="Briers L."/>
            <person name="Pirintsos S."/>
            <person name="Studholme D.J."/>
            <person name="Pavlidis P."/>
            <person name="Sarris P.F."/>
        </authorList>
    </citation>
    <scope>NUCLEOTIDE SEQUENCE [LARGE SCALE GENOMIC DNA]</scope>
    <source>
        <strain evidence="2">cv. PFS-1207/04</strain>
    </source>
</reference>
<evidence type="ECO:0000313" key="1">
    <source>
        <dbReference type="EMBL" id="KAF3560931.1"/>
    </source>
</evidence>
<dbReference type="EMBL" id="QGKV02000759">
    <property type="protein sequence ID" value="KAF3560931.1"/>
    <property type="molecule type" value="Genomic_DNA"/>
</dbReference>
<dbReference type="Proteomes" id="UP000266723">
    <property type="component" value="Unassembled WGS sequence"/>
</dbReference>